<accession>A0ABR0MFB4</accession>
<evidence type="ECO:0000313" key="1">
    <source>
        <dbReference type="EMBL" id="KAK5771260.1"/>
    </source>
</evidence>
<name>A0ABR0MFB4_GOSAR</name>
<gene>
    <name evidence="1" type="ORF">PVK06_047450</name>
</gene>
<keyword evidence="2" id="KW-1185">Reference proteome</keyword>
<comment type="caution">
    <text evidence="1">The sequence shown here is derived from an EMBL/GenBank/DDBJ whole genome shotgun (WGS) entry which is preliminary data.</text>
</comment>
<dbReference type="EMBL" id="JARKNE010000013">
    <property type="protein sequence ID" value="KAK5771260.1"/>
    <property type="molecule type" value="Genomic_DNA"/>
</dbReference>
<sequence>MTGQFSVMPTKDPQLHLRLFMELETFYNGLNAHTRLMVDSSANVALLSKFYNEAYRSLIGSPVTNINGQQIEQLQEYE</sequence>
<organism evidence="1 2">
    <name type="scientific">Gossypium arboreum</name>
    <name type="common">Tree cotton</name>
    <name type="synonym">Gossypium nanking</name>
    <dbReference type="NCBI Taxonomy" id="29729"/>
    <lineage>
        <taxon>Eukaryota</taxon>
        <taxon>Viridiplantae</taxon>
        <taxon>Streptophyta</taxon>
        <taxon>Embryophyta</taxon>
        <taxon>Tracheophyta</taxon>
        <taxon>Spermatophyta</taxon>
        <taxon>Magnoliopsida</taxon>
        <taxon>eudicotyledons</taxon>
        <taxon>Gunneridae</taxon>
        <taxon>Pentapetalae</taxon>
        <taxon>rosids</taxon>
        <taxon>malvids</taxon>
        <taxon>Malvales</taxon>
        <taxon>Malvaceae</taxon>
        <taxon>Malvoideae</taxon>
        <taxon>Gossypium</taxon>
    </lineage>
</organism>
<protein>
    <submittedName>
        <fullName evidence="1">Uncharacterized protein</fullName>
    </submittedName>
</protein>
<proteinExistence type="predicted"/>
<evidence type="ECO:0000313" key="2">
    <source>
        <dbReference type="Proteomes" id="UP001358586"/>
    </source>
</evidence>
<dbReference type="Proteomes" id="UP001358586">
    <property type="component" value="Chromosome 13"/>
</dbReference>
<reference evidence="1 2" key="1">
    <citation type="submission" date="2023-03" db="EMBL/GenBank/DDBJ databases">
        <title>WGS of Gossypium arboreum.</title>
        <authorList>
            <person name="Yu D."/>
        </authorList>
    </citation>
    <scope>NUCLEOTIDE SEQUENCE [LARGE SCALE GENOMIC DNA]</scope>
    <source>
        <tissue evidence="1">Leaf</tissue>
    </source>
</reference>